<name>A0A1B7N6Y4_9AGAM</name>
<sequence>MVDLRICEPETASNQIPLFIWDRNYADPASVTSIYSNKYIDETQDLMVTANLPSDNPTYQINFRTISTNEEHPIAHGSRLELTCRVPYDGDQEGHKAVFTVLGGSLAFYSEVSLGDDKIDNYWSLHVWNWHEGGQPDDTYVLNDGYTLVDIRFLTAEKLLALTSHCCIELYDVENLSTAPQIQARFVLPVTLQILSLEYPSVFHSTSSCEDLTAPDERWIWTTVPVDRVICLRMSYPRPILVISARLLLVDIPPAWFDATSEDGFAVPWSSWGPQNSRYFLRESPRFGVAGSRVIRQVLHGSSLRMHMTDFNPSAVDVTTYLPYVEMVNNDPDFDFFHRIILDEEKILMFTRTDTTERAMDVDIIDM</sequence>
<dbReference type="InParanoid" id="A0A1B7N6Y4"/>
<proteinExistence type="predicted"/>
<accession>A0A1B7N6Y4</accession>
<evidence type="ECO:0000313" key="2">
    <source>
        <dbReference type="Proteomes" id="UP000092154"/>
    </source>
</evidence>
<gene>
    <name evidence="1" type="ORF">K503DRAFT_597382</name>
</gene>
<dbReference type="OrthoDB" id="2745718at2759"/>
<dbReference type="EMBL" id="KV448206">
    <property type="protein sequence ID" value="OAX40601.1"/>
    <property type="molecule type" value="Genomic_DNA"/>
</dbReference>
<evidence type="ECO:0000313" key="1">
    <source>
        <dbReference type="EMBL" id="OAX40601.1"/>
    </source>
</evidence>
<organism evidence="1 2">
    <name type="scientific">Rhizopogon vinicolor AM-OR11-026</name>
    <dbReference type="NCBI Taxonomy" id="1314800"/>
    <lineage>
        <taxon>Eukaryota</taxon>
        <taxon>Fungi</taxon>
        <taxon>Dikarya</taxon>
        <taxon>Basidiomycota</taxon>
        <taxon>Agaricomycotina</taxon>
        <taxon>Agaricomycetes</taxon>
        <taxon>Agaricomycetidae</taxon>
        <taxon>Boletales</taxon>
        <taxon>Suillineae</taxon>
        <taxon>Rhizopogonaceae</taxon>
        <taxon>Rhizopogon</taxon>
    </lineage>
</organism>
<protein>
    <submittedName>
        <fullName evidence="1">Uncharacterized protein</fullName>
    </submittedName>
</protein>
<keyword evidence="2" id="KW-1185">Reference proteome</keyword>
<dbReference type="AlphaFoldDB" id="A0A1B7N6Y4"/>
<dbReference type="Proteomes" id="UP000092154">
    <property type="component" value="Unassembled WGS sequence"/>
</dbReference>
<reference evidence="1 2" key="1">
    <citation type="submission" date="2016-06" db="EMBL/GenBank/DDBJ databases">
        <title>Comparative genomics of the ectomycorrhizal sister species Rhizopogon vinicolor and Rhizopogon vesiculosus (Basidiomycota: Boletales) reveals a divergence of the mating type B locus.</title>
        <authorList>
            <consortium name="DOE Joint Genome Institute"/>
            <person name="Mujic A.B."/>
            <person name="Kuo A."/>
            <person name="Tritt A."/>
            <person name="Lipzen A."/>
            <person name="Chen C."/>
            <person name="Johnson J."/>
            <person name="Sharma A."/>
            <person name="Barry K."/>
            <person name="Grigoriev I.V."/>
            <person name="Spatafora J.W."/>
        </authorList>
    </citation>
    <scope>NUCLEOTIDE SEQUENCE [LARGE SCALE GENOMIC DNA]</scope>
    <source>
        <strain evidence="1 2">AM-OR11-026</strain>
    </source>
</reference>